<comment type="cofactor">
    <cofactor evidence="1 8">
        <name>Zn(2+)</name>
        <dbReference type="ChEBI" id="CHEBI:29105"/>
    </cofactor>
</comment>
<reference evidence="11" key="1">
    <citation type="submission" date="2025-08" db="UniProtKB">
        <authorList>
            <consortium name="RefSeq"/>
        </authorList>
    </citation>
    <scope>IDENTIFICATION</scope>
    <source>
        <strain evidence="11">14028-0561.14</strain>
        <tissue evidence="11">Whole fly</tissue>
    </source>
</reference>
<evidence type="ECO:0000313" key="10">
    <source>
        <dbReference type="Proteomes" id="UP001652661"/>
    </source>
</evidence>
<dbReference type="AlphaFoldDB" id="A0A6P4JLT1"/>
<comment type="catalytic activity">
    <reaction evidence="7 8">
        <text>hydrogencarbonate + H(+) = CO2 + H2O</text>
        <dbReference type="Rhea" id="RHEA:10748"/>
        <dbReference type="ChEBI" id="CHEBI:15377"/>
        <dbReference type="ChEBI" id="CHEBI:15378"/>
        <dbReference type="ChEBI" id="CHEBI:16526"/>
        <dbReference type="ChEBI" id="CHEBI:17544"/>
        <dbReference type="EC" id="4.2.1.1"/>
    </reaction>
</comment>
<dbReference type="PANTHER" id="PTHR18952">
    <property type="entry name" value="CARBONIC ANHYDRASE"/>
    <property type="match status" value="1"/>
</dbReference>
<protein>
    <recommendedName>
        <fullName evidence="3 8">Carbonic anhydrase</fullName>
        <ecNumber evidence="3 8">4.2.1.1</ecNumber>
    </recommendedName>
</protein>
<dbReference type="PROSITE" id="PS00162">
    <property type="entry name" value="ALPHA_CA_1"/>
    <property type="match status" value="1"/>
</dbReference>
<accession>A0A6P4JLT1</accession>
<dbReference type="PROSITE" id="PS51144">
    <property type="entry name" value="ALPHA_CA_2"/>
    <property type="match status" value="1"/>
</dbReference>
<comment type="similarity">
    <text evidence="2 8">Belongs to the alpha-carbonic anhydrase family.</text>
</comment>
<keyword evidence="5 8" id="KW-0862">Zinc</keyword>
<dbReference type="PANTHER" id="PTHR18952:SF141">
    <property type="entry name" value="CARBONIC ANHYDRASE"/>
    <property type="match status" value="1"/>
</dbReference>
<dbReference type="RefSeq" id="XP_017035594.2">
    <property type="nucleotide sequence ID" value="XM_017180105.3"/>
</dbReference>
<dbReference type="InterPro" id="IPR018338">
    <property type="entry name" value="Carbonic_anhydrase_a-class_CS"/>
</dbReference>
<evidence type="ECO:0000256" key="7">
    <source>
        <dbReference type="ARBA" id="ARBA00048348"/>
    </source>
</evidence>
<dbReference type="SMART" id="SM01057">
    <property type="entry name" value="Carb_anhydrase"/>
    <property type="match status" value="1"/>
</dbReference>
<organism evidence="10 11">
    <name type="scientific">Drosophila kikkawai</name>
    <name type="common">Fruit fly</name>
    <dbReference type="NCBI Taxonomy" id="30033"/>
    <lineage>
        <taxon>Eukaryota</taxon>
        <taxon>Metazoa</taxon>
        <taxon>Ecdysozoa</taxon>
        <taxon>Arthropoda</taxon>
        <taxon>Hexapoda</taxon>
        <taxon>Insecta</taxon>
        <taxon>Pterygota</taxon>
        <taxon>Neoptera</taxon>
        <taxon>Endopterygota</taxon>
        <taxon>Diptera</taxon>
        <taxon>Brachycera</taxon>
        <taxon>Muscomorpha</taxon>
        <taxon>Ephydroidea</taxon>
        <taxon>Drosophilidae</taxon>
        <taxon>Drosophila</taxon>
        <taxon>Sophophora</taxon>
    </lineage>
</organism>
<sequence>MHFCTFLLIACCFWTLSRAAHWSYPSEENSFLKWGGLCDKGSRQSPINLSLREARNVSGGRLQLRNYYEPQRTLIMVNNGHTISLSGFDQGLTLSGGFLKNPYVLEQLHLHWGSEHTLNGIRYPLEGHFVHRNTLYPNLKTAMNYKDGIAVIGVLYHESSEKNYAFDSIIRNLGDVQPYKMLDQPVPLVGSLLLAFLIPSMSNYYTYAGSLTTPSCAESVTWIVPTETYPVKLGQVNMFRQIEYEKEKKLSNNYRELQSKGDRDVLLVSRASGPARLTVPVFLILPFVLANWKFRSS</sequence>
<feature type="domain" description="Alpha-carbonic anhydrase" evidence="9">
    <location>
        <begin position="20"/>
        <end position="269"/>
    </location>
</feature>
<dbReference type="GeneID" id="108084082"/>
<keyword evidence="4 8" id="KW-0479">Metal-binding</keyword>
<evidence type="ECO:0000256" key="2">
    <source>
        <dbReference type="ARBA" id="ARBA00010718"/>
    </source>
</evidence>
<dbReference type="CDD" id="cd00326">
    <property type="entry name" value="alpha_CA"/>
    <property type="match status" value="1"/>
</dbReference>
<keyword evidence="6 8" id="KW-0456">Lyase</keyword>
<gene>
    <name evidence="11" type="primary">LOC108084082</name>
</gene>
<keyword evidence="10" id="KW-1185">Reference proteome</keyword>
<dbReference type="SUPFAM" id="SSF51069">
    <property type="entry name" value="Carbonic anhydrase"/>
    <property type="match status" value="1"/>
</dbReference>
<evidence type="ECO:0000256" key="6">
    <source>
        <dbReference type="ARBA" id="ARBA00023239"/>
    </source>
</evidence>
<keyword evidence="8" id="KW-0732">Signal</keyword>
<dbReference type="GO" id="GO:0005737">
    <property type="term" value="C:cytoplasm"/>
    <property type="evidence" value="ECO:0007669"/>
    <property type="project" value="TreeGrafter"/>
</dbReference>
<dbReference type="Proteomes" id="UP001652661">
    <property type="component" value="Chromosome 3R"/>
</dbReference>
<dbReference type="OrthoDB" id="429145at2759"/>
<evidence type="ECO:0000256" key="5">
    <source>
        <dbReference type="ARBA" id="ARBA00022833"/>
    </source>
</evidence>
<dbReference type="GO" id="GO:0008270">
    <property type="term" value="F:zinc ion binding"/>
    <property type="evidence" value="ECO:0007669"/>
    <property type="project" value="UniProtKB-UniRule"/>
</dbReference>
<dbReference type="Pfam" id="PF00194">
    <property type="entry name" value="Carb_anhydrase"/>
    <property type="match status" value="1"/>
</dbReference>
<feature type="signal peptide" evidence="8">
    <location>
        <begin position="1"/>
        <end position="19"/>
    </location>
</feature>
<dbReference type="EC" id="4.2.1.1" evidence="3 8"/>
<dbReference type="InterPro" id="IPR036398">
    <property type="entry name" value="CA_dom_sf"/>
</dbReference>
<proteinExistence type="inferred from homology"/>
<evidence type="ECO:0000256" key="3">
    <source>
        <dbReference type="ARBA" id="ARBA00012925"/>
    </source>
</evidence>
<dbReference type="Gene3D" id="3.10.200.10">
    <property type="entry name" value="Alpha carbonic anhydrase"/>
    <property type="match status" value="1"/>
</dbReference>
<comment type="function">
    <text evidence="8">Reversible hydration of carbon dioxide.</text>
</comment>
<evidence type="ECO:0000313" key="11">
    <source>
        <dbReference type="RefSeq" id="XP_017035594.2"/>
    </source>
</evidence>
<evidence type="ECO:0000256" key="8">
    <source>
        <dbReference type="RuleBase" id="RU367011"/>
    </source>
</evidence>
<evidence type="ECO:0000256" key="4">
    <source>
        <dbReference type="ARBA" id="ARBA00022723"/>
    </source>
</evidence>
<name>A0A6P4JLT1_DROKI</name>
<dbReference type="InterPro" id="IPR001148">
    <property type="entry name" value="CA_dom"/>
</dbReference>
<dbReference type="InterPro" id="IPR023561">
    <property type="entry name" value="Carbonic_anhydrase_a-class"/>
</dbReference>
<feature type="chain" id="PRO_5045009050" description="Carbonic anhydrase" evidence="8">
    <location>
        <begin position="20"/>
        <end position="297"/>
    </location>
</feature>
<dbReference type="GO" id="GO:0004089">
    <property type="term" value="F:carbonate dehydratase activity"/>
    <property type="evidence" value="ECO:0007669"/>
    <property type="project" value="UniProtKB-UniRule"/>
</dbReference>
<evidence type="ECO:0000256" key="1">
    <source>
        <dbReference type="ARBA" id="ARBA00001947"/>
    </source>
</evidence>
<evidence type="ECO:0000259" key="9">
    <source>
        <dbReference type="PROSITE" id="PS51144"/>
    </source>
</evidence>